<keyword evidence="6" id="KW-0012">Acyltransferase</keyword>
<dbReference type="EMBL" id="SPKJ01000014">
    <property type="protein sequence ID" value="MYZ47423.1"/>
    <property type="molecule type" value="Genomic_DNA"/>
</dbReference>
<dbReference type="SUPFAM" id="SSF53067">
    <property type="entry name" value="Actin-like ATPase domain"/>
    <property type="match status" value="1"/>
</dbReference>
<evidence type="ECO:0000256" key="4">
    <source>
        <dbReference type="ARBA" id="ARBA00022723"/>
    </source>
</evidence>
<dbReference type="GO" id="GO:0002949">
    <property type="term" value="P:tRNA threonylcarbamoyladenosine modification"/>
    <property type="evidence" value="ECO:0007669"/>
    <property type="project" value="InterPro"/>
</dbReference>
<name>A0A964T2T1_9HYPH</name>
<dbReference type="InterPro" id="IPR017861">
    <property type="entry name" value="KAE1/TsaD"/>
</dbReference>
<dbReference type="GO" id="GO:0005829">
    <property type="term" value="C:cytosol"/>
    <property type="evidence" value="ECO:0007669"/>
    <property type="project" value="TreeGrafter"/>
</dbReference>
<keyword evidence="3" id="KW-0819">tRNA processing</keyword>
<feature type="domain" description="Gcp-like" evidence="8">
    <location>
        <begin position="35"/>
        <end position="128"/>
    </location>
</feature>
<evidence type="ECO:0000313" key="10">
    <source>
        <dbReference type="Proteomes" id="UP000773614"/>
    </source>
</evidence>
<dbReference type="Gene3D" id="3.30.420.40">
    <property type="match status" value="2"/>
</dbReference>
<dbReference type="PANTHER" id="PTHR11735:SF11">
    <property type="entry name" value="TRNA THREONYLCARBAMOYLADENOSINE BIOSYNTHESIS PROTEIN TSAB"/>
    <property type="match status" value="1"/>
</dbReference>
<dbReference type="PRINTS" id="PR00789">
    <property type="entry name" value="OSIALOPTASE"/>
</dbReference>
<dbReference type="InterPro" id="IPR022496">
    <property type="entry name" value="T6A_TsaB"/>
</dbReference>
<keyword evidence="4" id="KW-0479">Metal-binding</keyword>
<dbReference type="EC" id="2.3.1.234" evidence="1"/>
<dbReference type="NCBIfam" id="TIGR03725">
    <property type="entry name" value="T6A_YeaZ"/>
    <property type="match status" value="1"/>
</dbReference>
<reference evidence="9" key="1">
    <citation type="submission" date="2019-03" db="EMBL/GenBank/DDBJ databases">
        <title>Afifella sp. nov., isolated from activated sludge.</title>
        <authorList>
            <person name="Li Q."/>
            <person name="Liu Y."/>
        </authorList>
    </citation>
    <scope>NUCLEOTIDE SEQUENCE</scope>
    <source>
        <strain evidence="9">L72</strain>
    </source>
</reference>
<evidence type="ECO:0000256" key="7">
    <source>
        <dbReference type="ARBA" id="ARBA00048117"/>
    </source>
</evidence>
<dbReference type="RefSeq" id="WP_161139770.1">
    <property type="nucleotide sequence ID" value="NZ_SPKJ01000014.1"/>
</dbReference>
<evidence type="ECO:0000256" key="2">
    <source>
        <dbReference type="ARBA" id="ARBA00022679"/>
    </source>
</evidence>
<dbReference type="Proteomes" id="UP000773614">
    <property type="component" value="Unassembled WGS sequence"/>
</dbReference>
<evidence type="ECO:0000259" key="8">
    <source>
        <dbReference type="Pfam" id="PF00814"/>
    </source>
</evidence>
<evidence type="ECO:0000256" key="1">
    <source>
        <dbReference type="ARBA" id="ARBA00012156"/>
    </source>
</evidence>
<dbReference type="InterPro" id="IPR000905">
    <property type="entry name" value="Gcp-like_dom"/>
</dbReference>
<dbReference type="GO" id="GO:0046872">
    <property type="term" value="F:metal ion binding"/>
    <property type="evidence" value="ECO:0007669"/>
    <property type="project" value="UniProtKB-KW"/>
</dbReference>
<keyword evidence="10" id="KW-1185">Reference proteome</keyword>
<evidence type="ECO:0000256" key="3">
    <source>
        <dbReference type="ARBA" id="ARBA00022694"/>
    </source>
</evidence>
<dbReference type="AlphaFoldDB" id="A0A964T2T1"/>
<comment type="catalytic activity">
    <reaction evidence="7">
        <text>L-threonylcarbamoyladenylate + adenosine(37) in tRNA = N(6)-L-threonylcarbamoyladenosine(37) in tRNA + AMP + H(+)</text>
        <dbReference type="Rhea" id="RHEA:37059"/>
        <dbReference type="Rhea" id="RHEA-COMP:10162"/>
        <dbReference type="Rhea" id="RHEA-COMP:10163"/>
        <dbReference type="ChEBI" id="CHEBI:15378"/>
        <dbReference type="ChEBI" id="CHEBI:73682"/>
        <dbReference type="ChEBI" id="CHEBI:74411"/>
        <dbReference type="ChEBI" id="CHEBI:74418"/>
        <dbReference type="ChEBI" id="CHEBI:456215"/>
        <dbReference type="EC" id="2.3.1.234"/>
    </reaction>
</comment>
<evidence type="ECO:0000256" key="5">
    <source>
        <dbReference type="ARBA" id="ARBA00023004"/>
    </source>
</evidence>
<protein>
    <recommendedName>
        <fullName evidence="1">N(6)-L-threonylcarbamoyladenine synthase</fullName>
        <ecNumber evidence="1">2.3.1.234</ecNumber>
    </recommendedName>
</protein>
<organism evidence="9 10">
    <name type="scientific">Propylenella binzhouense</name>
    <dbReference type="NCBI Taxonomy" id="2555902"/>
    <lineage>
        <taxon>Bacteria</taxon>
        <taxon>Pseudomonadati</taxon>
        <taxon>Pseudomonadota</taxon>
        <taxon>Alphaproteobacteria</taxon>
        <taxon>Hyphomicrobiales</taxon>
        <taxon>Propylenellaceae</taxon>
        <taxon>Propylenella</taxon>
    </lineage>
</organism>
<accession>A0A964T2T1</accession>
<dbReference type="GO" id="GO:0061711">
    <property type="term" value="F:tRNA N(6)-L-threonylcarbamoyladenine synthase activity"/>
    <property type="evidence" value="ECO:0007669"/>
    <property type="project" value="UniProtKB-EC"/>
</dbReference>
<comment type="caution">
    <text evidence="9">The sequence shown here is derived from an EMBL/GenBank/DDBJ whole genome shotgun (WGS) entry which is preliminary data.</text>
</comment>
<dbReference type="InterPro" id="IPR043129">
    <property type="entry name" value="ATPase_NBD"/>
</dbReference>
<dbReference type="PANTHER" id="PTHR11735">
    <property type="entry name" value="TRNA N6-ADENOSINE THREONYLCARBAMOYLTRANSFERASE"/>
    <property type="match status" value="1"/>
</dbReference>
<evidence type="ECO:0000313" key="9">
    <source>
        <dbReference type="EMBL" id="MYZ47423.1"/>
    </source>
</evidence>
<sequence length="227" mass="22858">MLLAIDTAGPNCAAALARAGEDGSAEILARREIRVERGHAEHLFPLVEAVLADAAIGYPDLDRIAVTVGPGSFTGVRVGVAAARGLALALGRPACGIGVLEALLFPLRSAGGTAVAALDAKREEVYAAIATQDGLNLPPCLLDYDGLTKRIEEFGAPLILTGSAAPALKTRLAAIGLAAETATAADHADIAAVAGLALAGAGISPPRPLYLRPPDAKPQAGKAIARA</sequence>
<dbReference type="Pfam" id="PF00814">
    <property type="entry name" value="TsaD"/>
    <property type="match status" value="1"/>
</dbReference>
<proteinExistence type="predicted"/>
<keyword evidence="5" id="KW-0408">Iron</keyword>
<keyword evidence="2" id="KW-0808">Transferase</keyword>
<evidence type="ECO:0000256" key="6">
    <source>
        <dbReference type="ARBA" id="ARBA00023315"/>
    </source>
</evidence>
<dbReference type="OrthoDB" id="9809995at2"/>
<gene>
    <name evidence="9" type="primary">tsaB</name>
    <name evidence="9" type="ORF">E4O86_06825</name>
</gene>